<sequence>MEAAIKHLLGVCKSIDDVVIDDEHMLENIRVGTGCAMMHIVQWHSRDRRPVLYSPTTPNHGNSSIPVLGQMSPVAMNAASESIRTEQKKKSSATSLAGSQDEANLLPHEHLPAADTPFTGVADLFAQFSQAQGKGSDCVIIAPASHKQFLALRNARDKSGRKRCLFYLAEHRTIIVTLPTYEHDSLHIFLSSTLDTCVKQMGLEWFLGTSQTFSPAHLASSGEGDSNGRPIPARLGSSAWPTIVAEAGYTQTVASLRAKMRFWFAASNHDVKIVLLAKAFPQAHDGRILLEQWQERPASVQRPGATMTRRSAQPRLDPACLQTINIVWAGAVPFDQATVAQRRDRSLYNVTRGPLRLAFESLYLRLPVAPHEHDVIFTADMLQRYASLVWAS</sequence>
<evidence type="ECO:0000256" key="1">
    <source>
        <dbReference type="SAM" id="MobiDB-lite"/>
    </source>
</evidence>
<evidence type="ECO:0000313" key="3">
    <source>
        <dbReference type="Proteomes" id="UP000016923"/>
    </source>
</evidence>
<dbReference type="VEuPathDB" id="FungiDB:F503_06037"/>
<dbReference type="HOGENOM" id="CLU_058490_1_0_1"/>
<dbReference type="EMBL" id="KE148146">
    <property type="protein sequence ID" value="EPE10942.1"/>
    <property type="molecule type" value="Genomic_DNA"/>
</dbReference>
<dbReference type="AlphaFoldDB" id="S3CDD1"/>
<feature type="region of interest" description="Disordered" evidence="1">
    <location>
        <begin position="78"/>
        <end position="99"/>
    </location>
</feature>
<keyword evidence="3" id="KW-1185">Reference proteome</keyword>
<gene>
    <name evidence="2" type="ORF">F503_06037</name>
</gene>
<dbReference type="Proteomes" id="UP000016923">
    <property type="component" value="Unassembled WGS sequence"/>
</dbReference>
<organism evidence="2 3">
    <name type="scientific">Ophiostoma piceae (strain UAMH 11346)</name>
    <name type="common">Sap stain fungus</name>
    <dbReference type="NCBI Taxonomy" id="1262450"/>
    <lineage>
        <taxon>Eukaryota</taxon>
        <taxon>Fungi</taxon>
        <taxon>Dikarya</taxon>
        <taxon>Ascomycota</taxon>
        <taxon>Pezizomycotina</taxon>
        <taxon>Sordariomycetes</taxon>
        <taxon>Sordariomycetidae</taxon>
        <taxon>Ophiostomatales</taxon>
        <taxon>Ophiostomataceae</taxon>
        <taxon>Ophiostoma</taxon>
    </lineage>
</organism>
<protein>
    <submittedName>
        <fullName evidence="2">Maltose permease</fullName>
    </submittedName>
</protein>
<evidence type="ECO:0000313" key="2">
    <source>
        <dbReference type="EMBL" id="EPE10942.1"/>
    </source>
</evidence>
<dbReference type="eggNOG" id="ENOG502T2PH">
    <property type="taxonomic scope" value="Eukaryota"/>
</dbReference>
<accession>S3CDD1</accession>
<name>S3CDD1_OPHP1</name>
<proteinExistence type="predicted"/>
<dbReference type="OrthoDB" id="76567at2759"/>
<reference evidence="2 3" key="1">
    <citation type="journal article" date="2013" name="BMC Genomics">
        <title>The genome and transcriptome of the pine saprophyte Ophiostoma piceae, and a comparison with the bark beetle-associated pine pathogen Grosmannia clavigera.</title>
        <authorList>
            <person name="Haridas S."/>
            <person name="Wang Y."/>
            <person name="Lim L."/>
            <person name="Massoumi Alamouti S."/>
            <person name="Jackman S."/>
            <person name="Docking R."/>
            <person name="Robertson G."/>
            <person name="Birol I."/>
            <person name="Bohlmann J."/>
            <person name="Breuil C."/>
        </authorList>
    </citation>
    <scope>NUCLEOTIDE SEQUENCE [LARGE SCALE GENOMIC DNA]</scope>
    <source>
        <strain evidence="2 3">UAMH 11346</strain>
    </source>
</reference>